<dbReference type="EMBL" id="MLBF01000037">
    <property type="protein sequence ID" value="OLN28975.1"/>
    <property type="molecule type" value="Genomic_DNA"/>
</dbReference>
<keyword evidence="2" id="KW-1185">Reference proteome</keyword>
<name>A0A1Q8QNQ9_9FIRM</name>
<dbReference type="Proteomes" id="UP000186102">
    <property type="component" value="Unassembled WGS sequence"/>
</dbReference>
<proteinExistence type="predicted"/>
<organism evidence="1 2">
    <name type="scientific">Desulfosporosinus metallidurans</name>
    <dbReference type="NCBI Taxonomy" id="1888891"/>
    <lineage>
        <taxon>Bacteria</taxon>
        <taxon>Bacillati</taxon>
        <taxon>Bacillota</taxon>
        <taxon>Clostridia</taxon>
        <taxon>Eubacteriales</taxon>
        <taxon>Desulfitobacteriaceae</taxon>
        <taxon>Desulfosporosinus</taxon>
    </lineage>
</organism>
<evidence type="ECO:0000313" key="2">
    <source>
        <dbReference type="Proteomes" id="UP000186102"/>
    </source>
</evidence>
<comment type="caution">
    <text evidence="1">The sequence shown here is derived from an EMBL/GenBank/DDBJ whole genome shotgun (WGS) entry which is preliminary data.</text>
</comment>
<sequence length="115" mass="13903">MGASDELLFADFSWRVAQIINNNEDFYQPNDYLYLARKIFRDYYREAKLPIPDWFPVGIFDDYKDRGRVIWKELYETRQKHFVQRRGNRLSVDISQFSTGDKDKQGKINYLHQIV</sequence>
<dbReference type="STRING" id="1888891.DSOL_3786"/>
<dbReference type="AlphaFoldDB" id="A0A1Q8QNQ9"/>
<gene>
    <name evidence="1" type="ORF">DSOL_3786</name>
</gene>
<evidence type="ECO:0000313" key="1">
    <source>
        <dbReference type="EMBL" id="OLN28975.1"/>
    </source>
</evidence>
<accession>A0A1Q8QNQ9</accession>
<reference evidence="1 2" key="1">
    <citation type="submission" date="2016-09" db="EMBL/GenBank/DDBJ databases">
        <title>Complete genome of Desulfosporosinus sp. OL.</title>
        <authorList>
            <person name="Mardanov A."/>
            <person name="Beletsky A."/>
            <person name="Panova A."/>
            <person name="Karnachuk O."/>
            <person name="Ravin N."/>
        </authorList>
    </citation>
    <scope>NUCLEOTIDE SEQUENCE [LARGE SCALE GENOMIC DNA]</scope>
    <source>
        <strain evidence="1 2">OL</strain>
    </source>
</reference>
<protein>
    <submittedName>
        <fullName evidence="1">Uncharacterized protein</fullName>
    </submittedName>
</protein>